<dbReference type="RefSeq" id="WP_282301817.1">
    <property type="nucleotide sequence ID" value="NZ_CP124616.1"/>
</dbReference>
<organism evidence="9 10">
    <name type="scientific">Tropicibacter oceani</name>
    <dbReference type="NCBI Taxonomy" id="3058420"/>
    <lineage>
        <taxon>Bacteria</taxon>
        <taxon>Pseudomonadati</taxon>
        <taxon>Pseudomonadota</taxon>
        <taxon>Alphaproteobacteria</taxon>
        <taxon>Rhodobacterales</taxon>
        <taxon>Roseobacteraceae</taxon>
        <taxon>Tropicibacter</taxon>
    </lineage>
</organism>
<keyword evidence="5 6" id="KW-0482">Metalloprotease</keyword>
<dbReference type="EMBL" id="CP124616">
    <property type="protein sequence ID" value="WGW05184.1"/>
    <property type="molecule type" value="Genomic_DNA"/>
</dbReference>
<name>A0ABY8QKX5_9RHOB</name>
<evidence type="ECO:0000259" key="8">
    <source>
        <dbReference type="Pfam" id="PF01435"/>
    </source>
</evidence>
<keyword evidence="10" id="KW-1185">Reference proteome</keyword>
<evidence type="ECO:0000313" key="10">
    <source>
        <dbReference type="Proteomes" id="UP001241605"/>
    </source>
</evidence>
<evidence type="ECO:0000313" key="9">
    <source>
        <dbReference type="EMBL" id="WGW05184.1"/>
    </source>
</evidence>
<comment type="cofactor">
    <cofactor evidence="6">
        <name>Zn(2+)</name>
        <dbReference type="ChEBI" id="CHEBI:29105"/>
    </cofactor>
    <text evidence="6">Binds 1 zinc ion per subunit.</text>
</comment>
<evidence type="ECO:0000256" key="6">
    <source>
        <dbReference type="RuleBase" id="RU003983"/>
    </source>
</evidence>
<evidence type="ECO:0000256" key="5">
    <source>
        <dbReference type="ARBA" id="ARBA00023049"/>
    </source>
</evidence>
<dbReference type="InterPro" id="IPR051156">
    <property type="entry name" value="Mito/Outer_Membr_Metalloprot"/>
</dbReference>
<keyword evidence="3 6" id="KW-0378">Hydrolase</keyword>
<evidence type="ECO:0000256" key="1">
    <source>
        <dbReference type="ARBA" id="ARBA00022670"/>
    </source>
</evidence>
<feature type="domain" description="Peptidase M48" evidence="8">
    <location>
        <begin position="171"/>
        <end position="342"/>
    </location>
</feature>
<keyword evidence="7" id="KW-1133">Transmembrane helix</keyword>
<dbReference type="Proteomes" id="UP001241605">
    <property type="component" value="Chromosome"/>
</dbReference>
<keyword evidence="2" id="KW-0479">Metal-binding</keyword>
<sequence>MTDMADSFDTDFETTALHLDGQTGSPRQVEVFLDSAARALRGKGIDWPLDRIRVPPDFAGSDLIVLRLADDPLQRLILKEPGLVLHLPRPHKTAPAANRGAILKWAAAAIASVALIVFVLVPVMADQLARFIPPEGERALGEATLTQIREAMDETGYRPVAFCDAPAGRAALDRLQARLETAVDLPTELTVHVLDHDMVNAFALPGGHIVFFKGLIDTADQPDELAAVFAHEIGHVVSRDPTRHALRTAGSIGVLGLLLGDFAGGTLVLFLAERLIDAQYSQGAEAKADLFAHRVMLEAGLPPDALARMFERFGEQGSEAAGIMAHFLSHPALGDRIKAARAATPRGHGFAPLLASDDWHALKSICEQKRWQ</sequence>
<dbReference type="Gene3D" id="3.30.2010.10">
    <property type="entry name" value="Metalloproteases ('zincins'), catalytic domain"/>
    <property type="match status" value="1"/>
</dbReference>
<reference evidence="9 10" key="1">
    <citation type="submission" date="2023-05" db="EMBL/GenBank/DDBJ databases">
        <title>YMD87, complete Genome.</title>
        <authorList>
            <person name="Zhang J."/>
            <person name="Xu X."/>
        </authorList>
    </citation>
    <scope>NUCLEOTIDE SEQUENCE [LARGE SCALE GENOMIC DNA]</scope>
    <source>
        <strain evidence="9 10">YMD87</strain>
    </source>
</reference>
<comment type="similarity">
    <text evidence="6">Belongs to the peptidase M48 family.</text>
</comment>
<dbReference type="PANTHER" id="PTHR22726:SF1">
    <property type="entry name" value="METALLOENDOPEPTIDASE OMA1, MITOCHONDRIAL"/>
    <property type="match status" value="1"/>
</dbReference>
<evidence type="ECO:0000256" key="2">
    <source>
        <dbReference type="ARBA" id="ARBA00022723"/>
    </source>
</evidence>
<dbReference type="PANTHER" id="PTHR22726">
    <property type="entry name" value="METALLOENDOPEPTIDASE OMA1"/>
    <property type="match status" value="1"/>
</dbReference>
<evidence type="ECO:0000256" key="7">
    <source>
        <dbReference type="SAM" id="Phobius"/>
    </source>
</evidence>
<accession>A0ABY8QKX5</accession>
<protein>
    <submittedName>
        <fullName evidence="9">M48 family metallopeptidase</fullName>
    </submittedName>
</protein>
<dbReference type="InterPro" id="IPR001915">
    <property type="entry name" value="Peptidase_M48"/>
</dbReference>
<feature type="transmembrane region" description="Helical" evidence="7">
    <location>
        <begin position="102"/>
        <end position="125"/>
    </location>
</feature>
<keyword evidence="4 6" id="KW-0862">Zinc</keyword>
<evidence type="ECO:0000256" key="3">
    <source>
        <dbReference type="ARBA" id="ARBA00022801"/>
    </source>
</evidence>
<dbReference type="CDD" id="cd07332">
    <property type="entry name" value="M48C_Oma1_like"/>
    <property type="match status" value="1"/>
</dbReference>
<keyword evidence="1 6" id="KW-0645">Protease</keyword>
<gene>
    <name evidence="9" type="ORF">QF118_06475</name>
</gene>
<keyword evidence="7" id="KW-0472">Membrane</keyword>
<dbReference type="Pfam" id="PF01435">
    <property type="entry name" value="Peptidase_M48"/>
    <property type="match status" value="1"/>
</dbReference>
<proteinExistence type="inferred from homology"/>
<evidence type="ECO:0000256" key="4">
    <source>
        <dbReference type="ARBA" id="ARBA00022833"/>
    </source>
</evidence>
<keyword evidence="7" id="KW-0812">Transmembrane</keyword>